<dbReference type="NCBIfam" id="TIGR00431">
    <property type="entry name" value="TruB"/>
    <property type="match status" value="1"/>
</dbReference>
<feature type="domain" description="tRNA pseudouridylate synthase B C-terminal" evidence="7">
    <location>
        <begin position="211"/>
        <end position="259"/>
    </location>
</feature>
<dbReference type="Gene3D" id="3.30.2350.10">
    <property type="entry name" value="Pseudouridine synthase"/>
    <property type="match status" value="1"/>
</dbReference>
<feature type="domain" description="Pseudouridine synthase II N-terminal" evidence="6">
    <location>
        <begin position="36"/>
        <end position="210"/>
    </location>
</feature>
<dbReference type="InterPro" id="IPR032819">
    <property type="entry name" value="TruB_C"/>
</dbReference>
<evidence type="ECO:0000259" key="6">
    <source>
        <dbReference type="Pfam" id="PF01509"/>
    </source>
</evidence>
<dbReference type="HOGENOM" id="CLU_032087_0_0_11"/>
<evidence type="ECO:0000256" key="3">
    <source>
        <dbReference type="ARBA" id="ARBA00022694"/>
    </source>
</evidence>
<reference evidence="8" key="2">
    <citation type="submission" date="2015-05" db="EMBL/GenBank/DDBJ databases">
        <title>Draft genome sequence of Actinomyces odontolyticus (ATCC 17982).</title>
        <authorList>
            <person name="Sudarsanam P."/>
            <person name="Ley R."/>
            <person name="Guruge J."/>
            <person name="Turnbaugh P.J."/>
            <person name="Mahowald M."/>
            <person name="Liep D."/>
            <person name="Gordon J."/>
        </authorList>
    </citation>
    <scope>NUCLEOTIDE SEQUENCE</scope>
    <source>
        <strain evidence="8">ATCC 17982</strain>
    </source>
</reference>
<dbReference type="GO" id="GO:1990481">
    <property type="term" value="P:mRNA pseudouridine synthesis"/>
    <property type="evidence" value="ECO:0007669"/>
    <property type="project" value="TreeGrafter"/>
</dbReference>
<keyword evidence="4 5" id="KW-0413">Isomerase</keyword>
<dbReference type="EC" id="5.4.99.25" evidence="5"/>
<proteinExistence type="inferred from homology"/>
<evidence type="ECO:0000256" key="2">
    <source>
        <dbReference type="ARBA" id="ARBA00005642"/>
    </source>
</evidence>
<dbReference type="InterPro" id="IPR002501">
    <property type="entry name" value="PsdUridine_synth_N"/>
</dbReference>
<reference evidence="8" key="1">
    <citation type="submission" date="2007-04" db="EMBL/GenBank/DDBJ databases">
        <authorList>
            <person name="Fulton L."/>
            <person name="Clifton S."/>
            <person name="Fulton B."/>
            <person name="Xu J."/>
            <person name="Minx P."/>
            <person name="Pepin K.H."/>
            <person name="Johnson M."/>
            <person name="Thiruvilangam P."/>
            <person name="Bhonagiri V."/>
            <person name="Nash W.E."/>
            <person name="Mardis E.R."/>
            <person name="Wilson R.K."/>
        </authorList>
    </citation>
    <scope>NUCLEOTIDE SEQUENCE [LARGE SCALE GENOMIC DNA]</scope>
    <source>
        <strain evidence="8">ATCC 17982</strain>
    </source>
</reference>
<dbReference type="PANTHER" id="PTHR13767:SF2">
    <property type="entry name" value="PSEUDOURIDYLATE SYNTHASE TRUB1"/>
    <property type="match status" value="1"/>
</dbReference>
<evidence type="ECO:0000256" key="1">
    <source>
        <dbReference type="ARBA" id="ARBA00000385"/>
    </source>
</evidence>
<dbReference type="InterPro" id="IPR014780">
    <property type="entry name" value="tRNA_psdUridine_synth_TruB"/>
</dbReference>
<protein>
    <recommendedName>
        <fullName evidence="5">tRNA pseudouridine synthase B</fullName>
        <ecNumber evidence="5">5.4.99.25</ecNumber>
    </recommendedName>
    <alternativeName>
        <fullName evidence="5">tRNA pseudouridine(55) synthase</fullName>
        <shortName evidence="5">Psi55 synthase</shortName>
    </alternativeName>
    <alternativeName>
        <fullName evidence="5">tRNA pseudouridylate synthase</fullName>
    </alternativeName>
    <alternativeName>
        <fullName evidence="5">tRNA-uridine isomerase</fullName>
    </alternativeName>
</protein>
<dbReference type="EMBL" id="AAYI02000004">
    <property type="protein sequence ID" value="EDN81146.1"/>
    <property type="molecule type" value="Genomic_DNA"/>
</dbReference>
<comment type="caution">
    <text evidence="8">The sequence shown here is derived from an EMBL/GenBank/DDBJ whole genome shotgun (WGS) entry which is preliminary data.</text>
</comment>
<dbReference type="PANTHER" id="PTHR13767">
    <property type="entry name" value="TRNA-PSEUDOURIDINE SYNTHASE"/>
    <property type="match status" value="1"/>
</dbReference>
<dbReference type="Pfam" id="PF16198">
    <property type="entry name" value="TruB_C_2"/>
    <property type="match status" value="1"/>
</dbReference>
<keyword evidence="9" id="KW-1185">Reference proteome</keyword>
<organism evidence="8 9">
    <name type="scientific">Schaalia dentiphila ATCC 17982</name>
    <dbReference type="NCBI Taxonomy" id="411466"/>
    <lineage>
        <taxon>Bacteria</taxon>
        <taxon>Bacillati</taxon>
        <taxon>Actinomycetota</taxon>
        <taxon>Actinomycetes</taxon>
        <taxon>Actinomycetales</taxon>
        <taxon>Actinomycetaceae</taxon>
        <taxon>Schaalia</taxon>
        <taxon>Schaalia dentiphila</taxon>
    </lineage>
</organism>
<dbReference type="HAMAP" id="MF_01080">
    <property type="entry name" value="TruB_bact"/>
    <property type="match status" value="1"/>
</dbReference>
<dbReference type="Pfam" id="PF01509">
    <property type="entry name" value="TruB_N"/>
    <property type="match status" value="1"/>
</dbReference>
<sequence>MGLTLMARRPDNPRPGLLVIDKPQGLTSHDVVSRVRRLARTRKVGHGGTLDPMATGVLVIGIGKATKLLTWVSGHSKEYRATIRFGVATNTDDAEGVATAAVGCASLSEEQLEAALAPQRGDIMQVPSTVSAIKVNGKRAYALARAGEDVELAARPVRISRLEVLAPPRPAWCILDEPDPETAPDGAVAPGSVRVVDVDVVVECSSGTYVRALARDAGEALGVGAHLTALRRTRVGDVPLEAAMTLDELSAAVEAASAEGESDAEPVLPLVPLGEAARTMFPSLLMTEAEAGAFAHGQAPRRSRSELAQWAVEAGYCPKSAPEEEPAPIAAVAPDGTVLGLLRIDAARLRTVLVF</sequence>
<dbReference type="InterPro" id="IPR020103">
    <property type="entry name" value="PsdUridine_synth_cat_dom_sf"/>
</dbReference>
<dbReference type="InterPro" id="IPR036974">
    <property type="entry name" value="PUA_sf"/>
</dbReference>
<name>A7BD72_9ACTO</name>
<comment type="function">
    <text evidence="5">Responsible for synthesis of pseudouridine from uracil-55 in the psi GC loop of transfer RNAs.</text>
</comment>
<dbReference type="GO" id="GO:0160148">
    <property type="term" value="F:tRNA pseudouridine(55) synthase activity"/>
    <property type="evidence" value="ECO:0007669"/>
    <property type="project" value="UniProtKB-EC"/>
</dbReference>
<dbReference type="GO" id="GO:0031119">
    <property type="term" value="P:tRNA pseudouridine synthesis"/>
    <property type="evidence" value="ECO:0007669"/>
    <property type="project" value="UniProtKB-UniRule"/>
</dbReference>
<keyword evidence="3 5" id="KW-0819">tRNA processing</keyword>
<comment type="similarity">
    <text evidence="2 5">Belongs to the pseudouridine synthase TruB family. Type 1 subfamily.</text>
</comment>
<evidence type="ECO:0000256" key="5">
    <source>
        <dbReference type="HAMAP-Rule" id="MF_01080"/>
    </source>
</evidence>
<dbReference type="SUPFAM" id="SSF55120">
    <property type="entry name" value="Pseudouridine synthase"/>
    <property type="match status" value="1"/>
</dbReference>
<comment type="catalytic activity">
    <reaction evidence="1 5">
        <text>uridine(55) in tRNA = pseudouridine(55) in tRNA</text>
        <dbReference type="Rhea" id="RHEA:42532"/>
        <dbReference type="Rhea" id="RHEA-COMP:10101"/>
        <dbReference type="Rhea" id="RHEA-COMP:10102"/>
        <dbReference type="ChEBI" id="CHEBI:65314"/>
        <dbReference type="ChEBI" id="CHEBI:65315"/>
        <dbReference type="EC" id="5.4.99.25"/>
    </reaction>
</comment>
<dbReference type="CDD" id="cd02573">
    <property type="entry name" value="PseudoU_synth_EcTruB"/>
    <property type="match status" value="1"/>
</dbReference>
<evidence type="ECO:0000259" key="7">
    <source>
        <dbReference type="Pfam" id="PF16198"/>
    </source>
</evidence>
<evidence type="ECO:0000313" key="8">
    <source>
        <dbReference type="EMBL" id="EDN81146.1"/>
    </source>
</evidence>
<evidence type="ECO:0000313" key="9">
    <source>
        <dbReference type="Proteomes" id="UP000003553"/>
    </source>
</evidence>
<dbReference type="eggNOG" id="COG0130">
    <property type="taxonomic scope" value="Bacteria"/>
</dbReference>
<dbReference type="AlphaFoldDB" id="A7BD72"/>
<feature type="active site" description="Nucleophile" evidence="5">
    <location>
        <position position="51"/>
    </location>
</feature>
<gene>
    <name evidence="5 8" type="primary">truB</name>
    <name evidence="8" type="ORF">ACTODO_01609</name>
</gene>
<dbReference type="Gene3D" id="2.30.130.10">
    <property type="entry name" value="PUA domain"/>
    <property type="match status" value="1"/>
</dbReference>
<accession>A7BD72</accession>
<evidence type="ECO:0000256" key="4">
    <source>
        <dbReference type="ARBA" id="ARBA00023235"/>
    </source>
</evidence>
<dbReference type="GO" id="GO:0003723">
    <property type="term" value="F:RNA binding"/>
    <property type="evidence" value="ECO:0007669"/>
    <property type="project" value="InterPro"/>
</dbReference>
<dbReference type="Proteomes" id="UP000003553">
    <property type="component" value="Unassembled WGS sequence"/>
</dbReference>